<reference evidence="2" key="5">
    <citation type="journal article" date="2021" name="G3 (Bethesda)">
        <title>Aegilops tauschii genome assembly Aet v5.0 features greater sequence contiguity and improved annotation.</title>
        <authorList>
            <person name="Wang L."/>
            <person name="Zhu T."/>
            <person name="Rodriguez J.C."/>
            <person name="Deal K.R."/>
            <person name="Dubcovsky J."/>
            <person name="McGuire P.E."/>
            <person name="Lux T."/>
            <person name="Spannagl M."/>
            <person name="Mayer K.F.X."/>
            <person name="Baldrich P."/>
            <person name="Meyers B.C."/>
            <person name="Huo N."/>
            <person name="Gu Y.Q."/>
            <person name="Zhou H."/>
            <person name="Devos K.M."/>
            <person name="Bennetzen J.L."/>
            <person name="Unver T."/>
            <person name="Budak H."/>
            <person name="Gulick P.J."/>
            <person name="Galiba G."/>
            <person name="Kalapos B."/>
            <person name="Nelson D.R."/>
            <person name="Li P."/>
            <person name="You F.M."/>
            <person name="Luo M.C."/>
            <person name="Dvorak J."/>
        </authorList>
    </citation>
    <scope>NUCLEOTIDE SEQUENCE [LARGE SCALE GENOMIC DNA]</scope>
    <source>
        <strain evidence="2">cv. AL8/78</strain>
    </source>
</reference>
<feature type="compositionally biased region" description="Basic and acidic residues" evidence="1">
    <location>
        <begin position="1"/>
        <end position="10"/>
    </location>
</feature>
<feature type="compositionally biased region" description="Basic and acidic residues" evidence="1">
    <location>
        <begin position="45"/>
        <end position="54"/>
    </location>
</feature>
<reference evidence="3" key="1">
    <citation type="journal article" date="2014" name="Science">
        <title>Ancient hybridizations among the ancestral genomes of bread wheat.</title>
        <authorList>
            <consortium name="International Wheat Genome Sequencing Consortium,"/>
            <person name="Marcussen T."/>
            <person name="Sandve S.R."/>
            <person name="Heier L."/>
            <person name="Spannagl M."/>
            <person name="Pfeifer M."/>
            <person name="Jakobsen K.S."/>
            <person name="Wulff B.B."/>
            <person name="Steuernagel B."/>
            <person name="Mayer K.F."/>
            <person name="Olsen O.A."/>
        </authorList>
    </citation>
    <scope>NUCLEOTIDE SEQUENCE [LARGE SCALE GENOMIC DNA]</scope>
    <source>
        <strain evidence="3">cv. AL8/78</strain>
    </source>
</reference>
<reference evidence="2" key="3">
    <citation type="journal article" date="2017" name="Nature">
        <title>Genome sequence of the progenitor of the wheat D genome Aegilops tauschii.</title>
        <authorList>
            <person name="Luo M.C."/>
            <person name="Gu Y.Q."/>
            <person name="Puiu D."/>
            <person name="Wang H."/>
            <person name="Twardziok S.O."/>
            <person name="Deal K.R."/>
            <person name="Huo N."/>
            <person name="Zhu T."/>
            <person name="Wang L."/>
            <person name="Wang Y."/>
            <person name="McGuire P.E."/>
            <person name="Liu S."/>
            <person name="Long H."/>
            <person name="Ramasamy R.K."/>
            <person name="Rodriguez J.C."/>
            <person name="Van S.L."/>
            <person name="Yuan L."/>
            <person name="Wang Z."/>
            <person name="Xia Z."/>
            <person name="Xiao L."/>
            <person name="Anderson O.D."/>
            <person name="Ouyang S."/>
            <person name="Liang Y."/>
            <person name="Zimin A.V."/>
            <person name="Pertea G."/>
            <person name="Qi P."/>
            <person name="Bennetzen J.L."/>
            <person name="Dai X."/>
            <person name="Dawson M.W."/>
            <person name="Muller H.G."/>
            <person name="Kugler K."/>
            <person name="Rivarola-Duarte L."/>
            <person name="Spannagl M."/>
            <person name="Mayer K.F.X."/>
            <person name="Lu F.H."/>
            <person name="Bevan M.W."/>
            <person name="Leroy P."/>
            <person name="Li P."/>
            <person name="You F.M."/>
            <person name="Sun Q."/>
            <person name="Liu Z."/>
            <person name="Lyons E."/>
            <person name="Wicker T."/>
            <person name="Salzberg S.L."/>
            <person name="Devos K.M."/>
            <person name="Dvorak J."/>
        </authorList>
    </citation>
    <scope>NUCLEOTIDE SEQUENCE [LARGE SCALE GENOMIC DNA]</scope>
    <source>
        <strain evidence="2">cv. AL8/78</strain>
    </source>
</reference>
<proteinExistence type="predicted"/>
<dbReference type="Proteomes" id="UP000015105">
    <property type="component" value="Chromosome 6D"/>
</dbReference>
<dbReference type="AlphaFoldDB" id="A0A453PXL5"/>
<evidence type="ECO:0000256" key="1">
    <source>
        <dbReference type="SAM" id="MobiDB-lite"/>
    </source>
</evidence>
<evidence type="ECO:0000313" key="2">
    <source>
        <dbReference type="EnsemblPlants" id="AET6Gv20896300.6"/>
    </source>
</evidence>
<reference evidence="2" key="4">
    <citation type="submission" date="2019-03" db="UniProtKB">
        <authorList>
            <consortium name="EnsemblPlants"/>
        </authorList>
    </citation>
    <scope>IDENTIFICATION</scope>
</reference>
<accession>A0A453PXL5</accession>
<reference evidence="3" key="2">
    <citation type="journal article" date="2017" name="Nat. Plants">
        <title>The Aegilops tauschii genome reveals multiple impacts of transposons.</title>
        <authorList>
            <person name="Zhao G."/>
            <person name="Zou C."/>
            <person name="Li K."/>
            <person name="Wang K."/>
            <person name="Li T."/>
            <person name="Gao L."/>
            <person name="Zhang X."/>
            <person name="Wang H."/>
            <person name="Yang Z."/>
            <person name="Liu X."/>
            <person name="Jiang W."/>
            <person name="Mao L."/>
            <person name="Kong X."/>
            <person name="Jiao Y."/>
            <person name="Jia J."/>
        </authorList>
    </citation>
    <scope>NUCLEOTIDE SEQUENCE [LARGE SCALE GENOMIC DNA]</scope>
    <source>
        <strain evidence="3">cv. AL8/78</strain>
    </source>
</reference>
<feature type="compositionally biased region" description="Basic residues" evidence="1">
    <location>
        <begin position="31"/>
        <end position="40"/>
    </location>
</feature>
<keyword evidence="3" id="KW-1185">Reference proteome</keyword>
<dbReference type="EnsemblPlants" id="AET6Gv20896300.6">
    <property type="protein sequence ID" value="AET6Gv20896300.6"/>
    <property type="gene ID" value="AET6Gv20896300"/>
</dbReference>
<dbReference type="Gramene" id="AET6Gv20896300.6">
    <property type="protein sequence ID" value="AET6Gv20896300.6"/>
    <property type="gene ID" value="AET6Gv20896300"/>
</dbReference>
<sequence>MQALSSDERANPAPNQPRSAALSLRSSTPRTHSRAARVRSGRAVAGDRRERNSA</sequence>
<feature type="region of interest" description="Disordered" evidence="1">
    <location>
        <begin position="1"/>
        <end position="54"/>
    </location>
</feature>
<protein>
    <submittedName>
        <fullName evidence="2">Uncharacterized protein</fullName>
    </submittedName>
</protein>
<evidence type="ECO:0000313" key="3">
    <source>
        <dbReference type="Proteomes" id="UP000015105"/>
    </source>
</evidence>
<name>A0A453PXL5_AEGTS</name>
<organism evidence="2 3">
    <name type="scientific">Aegilops tauschii subsp. strangulata</name>
    <name type="common">Goatgrass</name>
    <dbReference type="NCBI Taxonomy" id="200361"/>
    <lineage>
        <taxon>Eukaryota</taxon>
        <taxon>Viridiplantae</taxon>
        <taxon>Streptophyta</taxon>
        <taxon>Embryophyta</taxon>
        <taxon>Tracheophyta</taxon>
        <taxon>Spermatophyta</taxon>
        <taxon>Magnoliopsida</taxon>
        <taxon>Liliopsida</taxon>
        <taxon>Poales</taxon>
        <taxon>Poaceae</taxon>
        <taxon>BOP clade</taxon>
        <taxon>Pooideae</taxon>
        <taxon>Triticodae</taxon>
        <taxon>Triticeae</taxon>
        <taxon>Triticinae</taxon>
        <taxon>Aegilops</taxon>
    </lineage>
</organism>